<dbReference type="InterPro" id="IPR011042">
    <property type="entry name" value="6-blade_b-propeller_TolB-like"/>
</dbReference>
<dbReference type="SUPFAM" id="SSF63829">
    <property type="entry name" value="Calcium-dependent phosphotriesterase"/>
    <property type="match status" value="1"/>
</dbReference>
<dbReference type="PANTHER" id="PTHR10907">
    <property type="entry name" value="REGUCALCIN"/>
    <property type="match status" value="1"/>
</dbReference>
<dbReference type="InterPro" id="IPR013658">
    <property type="entry name" value="SGL"/>
</dbReference>
<dbReference type="Proteomes" id="UP001201463">
    <property type="component" value="Unassembled WGS sequence"/>
</dbReference>
<gene>
    <name evidence="3" type="ORF">LXT12_22275</name>
</gene>
<dbReference type="PANTHER" id="PTHR10907:SF47">
    <property type="entry name" value="REGUCALCIN"/>
    <property type="match status" value="1"/>
</dbReference>
<protein>
    <submittedName>
        <fullName evidence="3">SMP-30/gluconolactonase/LRE family protein</fullName>
    </submittedName>
</protein>
<dbReference type="InterPro" id="IPR005511">
    <property type="entry name" value="SMP-30"/>
</dbReference>
<dbReference type="RefSeq" id="WP_233394498.1">
    <property type="nucleotide sequence ID" value="NZ_JAJTWT010000012.1"/>
</dbReference>
<feature type="domain" description="SMP-30/Gluconolactonase/LRE-like region" evidence="2">
    <location>
        <begin position="20"/>
        <end position="272"/>
    </location>
</feature>
<accession>A0ABS8XM36</accession>
<organism evidence="3 4">
    <name type="scientific">Pelomonas caseinilytica</name>
    <dbReference type="NCBI Taxonomy" id="2906763"/>
    <lineage>
        <taxon>Bacteria</taxon>
        <taxon>Pseudomonadati</taxon>
        <taxon>Pseudomonadota</taxon>
        <taxon>Betaproteobacteria</taxon>
        <taxon>Burkholderiales</taxon>
        <taxon>Sphaerotilaceae</taxon>
        <taxon>Roseateles</taxon>
    </lineage>
</organism>
<name>A0ABS8XM36_9BURK</name>
<comment type="caution">
    <text evidence="3">The sequence shown here is derived from an EMBL/GenBank/DDBJ whole genome shotgun (WGS) entry which is preliminary data.</text>
</comment>
<dbReference type="EMBL" id="JAJTWT010000012">
    <property type="protein sequence ID" value="MCE4539982.1"/>
    <property type="molecule type" value="Genomic_DNA"/>
</dbReference>
<evidence type="ECO:0000259" key="2">
    <source>
        <dbReference type="Pfam" id="PF08450"/>
    </source>
</evidence>
<keyword evidence="4" id="KW-1185">Reference proteome</keyword>
<sequence>MTPDLALPALTPVLTQAATLGEGLQWHAGSGRWWWTDIEGRCLHAWTPGARDTLVLRLPERVGCFAHGCSGALLLAMAKRLARLTLPDLGATGEFSVQPQEIVPLEAHLPTTRANDGRCDRSGNLVFGTLDEAEPRQPIGSFYQYSAAHGLRRLALDGVAIANSICFSPDGRRMYYCDTMHPRILVCDYDADTARVSEPRIFVRKDFDSCSPDGSIVDAQGCLWNAEWGNGAVARYAPDGRFLGRHAVPVSNPTCPALGGPNGDQLLVTSARAGLSSAELMSRPLSGSLFGVTVGAGLALPEPLFNDA</sequence>
<comment type="similarity">
    <text evidence="1">Belongs to the SMP-30/CGR1 family.</text>
</comment>
<dbReference type="Pfam" id="PF08450">
    <property type="entry name" value="SGL"/>
    <property type="match status" value="1"/>
</dbReference>
<evidence type="ECO:0000256" key="1">
    <source>
        <dbReference type="ARBA" id="ARBA00008853"/>
    </source>
</evidence>
<evidence type="ECO:0000313" key="3">
    <source>
        <dbReference type="EMBL" id="MCE4539982.1"/>
    </source>
</evidence>
<reference evidence="3 4" key="1">
    <citation type="submission" date="2021-12" db="EMBL/GenBank/DDBJ databases">
        <title>Genome seq of p7.</title>
        <authorList>
            <person name="Seo T."/>
        </authorList>
    </citation>
    <scope>NUCLEOTIDE SEQUENCE [LARGE SCALE GENOMIC DNA]</scope>
    <source>
        <strain evidence="3 4">P7</strain>
    </source>
</reference>
<dbReference type="Gene3D" id="2.120.10.30">
    <property type="entry name" value="TolB, C-terminal domain"/>
    <property type="match status" value="1"/>
</dbReference>
<dbReference type="PRINTS" id="PR01790">
    <property type="entry name" value="SMP30FAMILY"/>
</dbReference>
<proteinExistence type="inferred from homology"/>
<evidence type="ECO:0000313" key="4">
    <source>
        <dbReference type="Proteomes" id="UP001201463"/>
    </source>
</evidence>